<evidence type="ECO:0000313" key="6">
    <source>
        <dbReference type="Proteomes" id="UP000093898"/>
    </source>
</evidence>
<dbReference type="OrthoDB" id="161302at2"/>
<dbReference type="Proteomes" id="UP000093898">
    <property type="component" value="Unassembled WGS sequence"/>
</dbReference>
<comment type="caution">
    <text evidence="5">The sequence shown here is derived from an EMBL/GenBank/DDBJ whole genome shotgun (WGS) entry which is preliminary data.</text>
</comment>
<dbReference type="InterPro" id="IPR000792">
    <property type="entry name" value="Tscrpt_reg_LuxR_C"/>
</dbReference>
<evidence type="ECO:0000256" key="1">
    <source>
        <dbReference type="ARBA" id="ARBA00023015"/>
    </source>
</evidence>
<name>A0A1A3GUA2_MYCMU</name>
<reference evidence="5 6" key="1">
    <citation type="submission" date="2016-06" db="EMBL/GenBank/DDBJ databases">
        <authorList>
            <person name="Kjaerup R.B."/>
            <person name="Dalgaard T.S."/>
            <person name="Juul-Madsen H.R."/>
        </authorList>
    </citation>
    <scope>NUCLEOTIDE SEQUENCE [LARGE SCALE GENOMIC DNA]</scope>
    <source>
        <strain evidence="5 6">1127319.6</strain>
    </source>
</reference>
<dbReference type="GO" id="GO:0006355">
    <property type="term" value="P:regulation of DNA-templated transcription"/>
    <property type="evidence" value="ECO:0007669"/>
    <property type="project" value="InterPro"/>
</dbReference>
<dbReference type="SUPFAM" id="SSF46894">
    <property type="entry name" value="C-terminal effector domain of the bipartite response regulators"/>
    <property type="match status" value="1"/>
</dbReference>
<evidence type="ECO:0000313" key="5">
    <source>
        <dbReference type="EMBL" id="OBJ39627.1"/>
    </source>
</evidence>
<dbReference type="PROSITE" id="PS50043">
    <property type="entry name" value="HTH_LUXR_2"/>
    <property type="match status" value="1"/>
</dbReference>
<organism evidence="5 6">
    <name type="scientific">Mycolicibacterium mucogenicum</name>
    <name type="common">Mycobacterium mucogenicum</name>
    <dbReference type="NCBI Taxonomy" id="56689"/>
    <lineage>
        <taxon>Bacteria</taxon>
        <taxon>Bacillati</taxon>
        <taxon>Actinomycetota</taxon>
        <taxon>Actinomycetes</taxon>
        <taxon>Mycobacteriales</taxon>
        <taxon>Mycobacteriaceae</taxon>
        <taxon>Mycolicibacterium</taxon>
    </lineage>
</organism>
<dbReference type="PANTHER" id="PTHR44688">
    <property type="entry name" value="DNA-BINDING TRANSCRIPTIONAL ACTIVATOR DEVR_DOSR"/>
    <property type="match status" value="1"/>
</dbReference>
<dbReference type="EMBL" id="LZLC01000170">
    <property type="protein sequence ID" value="OBJ39627.1"/>
    <property type="molecule type" value="Genomic_DNA"/>
</dbReference>
<evidence type="ECO:0000256" key="2">
    <source>
        <dbReference type="ARBA" id="ARBA00023125"/>
    </source>
</evidence>
<dbReference type="PANTHER" id="PTHR44688:SF16">
    <property type="entry name" value="DNA-BINDING TRANSCRIPTIONAL ACTIVATOR DEVR_DOSR"/>
    <property type="match status" value="1"/>
</dbReference>
<dbReference type="Gene3D" id="1.10.10.10">
    <property type="entry name" value="Winged helix-like DNA-binding domain superfamily/Winged helix DNA-binding domain"/>
    <property type="match status" value="1"/>
</dbReference>
<dbReference type="Pfam" id="PF00196">
    <property type="entry name" value="GerE"/>
    <property type="match status" value="1"/>
</dbReference>
<dbReference type="GO" id="GO:0003677">
    <property type="term" value="F:DNA binding"/>
    <property type="evidence" value="ECO:0007669"/>
    <property type="project" value="UniProtKB-KW"/>
</dbReference>
<keyword evidence="1" id="KW-0805">Transcription regulation</keyword>
<dbReference type="AlphaFoldDB" id="A0A1A3GUA2"/>
<dbReference type="InterPro" id="IPR016032">
    <property type="entry name" value="Sig_transdc_resp-reg_C-effctor"/>
</dbReference>
<sequence length="357" mass="37980">MTRRAMVTRLNQIDGHLRSVLNLPRADKATTLEEAIANSAATTEEVLFGDDGEGIALMPAVAQRLLMASLQAQVEARLISGDDSGATARSVIDSIRRLKAAPSLQALERQVCTELCHTIGFSSAVLSSIAADKFIPATSHGTRGTGKPVPRNAAVAEQDCVRFRRIIHAGGDEAPASEGFCEILGAADYLVAPIVVESKVVALVHMSRARGAIADGDVDTLGLLLAVYSFVYERLLNSARVEQLRVSIIGAAARLAEEADRIAGTAVSLDAGGDDDAFATDAAVDAFTAALSNRERDVFARMVRGDSNAEIAEELVVSVETVKTHVKRILRKIGAANRLEAITLYMDAQSRFGEQAR</sequence>
<keyword evidence="3" id="KW-0804">Transcription</keyword>
<accession>A0A1A3GUA2</accession>
<dbReference type="RefSeq" id="WP_064983164.1">
    <property type="nucleotide sequence ID" value="NZ_LZLC01000170.1"/>
</dbReference>
<feature type="domain" description="HTH luxR-type" evidence="4">
    <location>
        <begin position="284"/>
        <end position="349"/>
    </location>
</feature>
<keyword evidence="2" id="KW-0238">DNA-binding</keyword>
<protein>
    <recommendedName>
        <fullName evidence="4">HTH luxR-type domain-containing protein</fullName>
    </recommendedName>
</protein>
<gene>
    <name evidence="5" type="ORF">A5630_26985</name>
</gene>
<dbReference type="STRING" id="56689.GCA_001291445_01155"/>
<dbReference type="CDD" id="cd06170">
    <property type="entry name" value="LuxR_C_like"/>
    <property type="match status" value="1"/>
</dbReference>
<evidence type="ECO:0000259" key="4">
    <source>
        <dbReference type="PROSITE" id="PS50043"/>
    </source>
</evidence>
<dbReference type="InterPro" id="IPR036388">
    <property type="entry name" value="WH-like_DNA-bd_sf"/>
</dbReference>
<evidence type="ECO:0000256" key="3">
    <source>
        <dbReference type="ARBA" id="ARBA00023163"/>
    </source>
</evidence>
<dbReference type="PRINTS" id="PR00038">
    <property type="entry name" value="HTHLUXR"/>
</dbReference>
<dbReference type="PROSITE" id="PS00622">
    <property type="entry name" value="HTH_LUXR_1"/>
    <property type="match status" value="1"/>
</dbReference>
<proteinExistence type="predicted"/>
<dbReference type="SMART" id="SM00421">
    <property type="entry name" value="HTH_LUXR"/>
    <property type="match status" value="1"/>
</dbReference>